<dbReference type="InterPro" id="IPR050732">
    <property type="entry name" value="Beta-glucan_modifiers"/>
</dbReference>
<feature type="chain" id="PRO_5045044966" evidence="5">
    <location>
        <begin position="21"/>
        <end position="422"/>
    </location>
</feature>
<comment type="caution">
    <text evidence="6">The sequence shown here is derived from an EMBL/GenBank/DDBJ whole genome shotgun (WGS) entry which is preliminary data.</text>
</comment>
<evidence type="ECO:0000256" key="2">
    <source>
        <dbReference type="ARBA" id="ARBA00008773"/>
    </source>
</evidence>
<feature type="signal peptide" evidence="5">
    <location>
        <begin position="1"/>
        <end position="20"/>
    </location>
</feature>
<keyword evidence="5" id="KW-0732">Signal</keyword>
<gene>
    <name evidence="6" type="primary">MP65</name>
    <name evidence="6" type="ORF">SLS55_005776</name>
</gene>
<feature type="compositionally biased region" description="Polar residues" evidence="4">
    <location>
        <begin position="71"/>
        <end position="87"/>
    </location>
</feature>
<dbReference type="PANTHER" id="PTHR16631:SF14">
    <property type="entry name" value="FAMILY 17 GLUCOSIDASE SCW10-RELATED"/>
    <property type="match status" value="1"/>
</dbReference>
<evidence type="ECO:0000256" key="1">
    <source>
        <dbReference type="ARBA" id="ARBA00004196"/>
    </source>
</evidence>
<evidence type="ECO:0000313" key="7">
    <source>
        <dbReference type="Proteomes" id="UP001430584"/>
    </source>
</evidence>
<dbReference type="EMBL" id="JAJVCZ030000005">
    <property type="protein sequence ID" value="KAL0260031.1"/>
    <property type="molecule type" value="Genomic_DNA"/>
</dbReference>
<name>A0ABR3CK03_9PEZI</name>
<dbReference type="Gene3D" id="3.20.20.80">
    <property type="entry name" value="Glycosidases"/>
    <property type="match status" value="2"/>
</dbReference>
<dbReference type="SUPFAM" id="SSF51445">
    <property type="entry name" value="(Trans)glycosidases"/>
    <property type="match status" value="1"/>
</dbReference>
<feature type="compositionally biased region" description="Low complexity" evidence="4">
    <location>
        <begin position="88"/>
        <end position="147"/>
    </location>
</feature>
<evidence type="ECO:0000256" key="3">
    <source>
        <dbReference type="ARBA" id="ARBA00022801"/>
    </source>
</evidence>
<proteinExistence type="inferred from homology"/>
<protein>
    <submittedName>
        <fullName evidence="6">Cell surface mannoprotein mp65</fullName>
    </submittedName>
</protein>
<evidence type="ECO:0000313" key="6">
    <source>
        <dbReference type="EMBL" id="KAL0260031.1"/>
    </source>
</evidence>
<evidence type="ECO:0000256" key="5">
    <source>
        <dbReference type="SAM" id="SignalP"/>
    </source>
</evidence>
<keyword evidence="3" id="KW-0378">Hydrolase</keyword>
<organism evidence="6 7">
    <name type="scientific">Diplodia seriata</name>
    <dbReference type="NCBI Taxonomy" id="420778"/>
    <lineage>
        <taxon>Eukaryota</taxon>
        <taxon>Fungi</taxon>
        <taxon>Dikarya</taxon>
        <taxon>Ascomycota</taxon>
        <taxon>Pezizomycotina</taxon>
        <taxon>Dothideomycetes</taxon>
        <taxon>Dothideomycetes incertae sedis</taxon>
        <taxon>Botryosphaeriales</taxon>
        <taxon>Botryosphaeriaceae</taxon>
        <taxon>Diplodia</taxon>
    </lineage>
</organism>
<reference evidence="6 7" key="1">
    <citation type="submission" date="2024-02" db="EMBL/GenBank/DDBJ databases">
        <title>De novo assembly and annotation of 12 fungi associated with fruit tree decline syndrome in Ontario, Canada.</title>
        <authorList>
            <person name="Sulman M."/>
            <person name="Ellouze W."/>
            <person name="Ilyukhin E."/>
        </authorList>
    </citation>
    <scope>NUCLEOTIDE SEQUENCE [LARGE SCALE GENOMIC DNA]</scope>
    <source>
        <strain evidence="6 7">FDS-637</strain>
    </source>
</reference>
<accession>A0ABR3CK03</accession>
<dbReference type="PANTHER" id="PTHR16631">
    <property type="entry name" value="GLUCAN 1,3-BETA-GLUCOSIDASE"/>
    <property type="match status" value="1"/>
</dbReference>
<feature type="region of interest" description="Disordered" evidence="4">
    <location>
        <begin position="67"/>
        <end position="153"/>
    </location>
</feature>
<dbReference type="Proteomes" id="UP001430584">
    <property type="component" value="Unassembled WGS sequence"/>
</dbReference>
<comment type="subcellular location">
    <subcellularLocation>
        <location evidence="1">Cell envelope</location>
    </subcellularLocation>
</comment>
<sequence>MKTSFFVQLALAIMFGLVAGLPQRKLDSLFYPVIVITRPAVIVHVHGTRTTWAETFATVIPASAIDPEPEFTSTMSPVPTSETLEAPSTSESSVVSPSSDTSPSEFGTESSTPTSALPTTLNSLSSPAQSEPVSSQTPSTSPGSSASDGDGFGIGYNPYNADNSCKDSDSIANDINSLNGYGMIRLYGTDCNQLDTVMPVVKKYPGMKLFLGIWHCESTDAALGEAQSIIDAVNDNLDGDWSSIDTVSVGNEVISRGETSVEYLLATLKAVQDKLRPFGVPVVTVETPKVFQSKEGKVLCQVSDYTAVNAHPFFDPSKTWTDPSRAGEFAQTIEDSLNDCNHERTVIAETGWPHGSDLGSAYFIKKDLAVPSPENHAAAIESLKKAYADHKQDLIVFSAYDDLWKVDTSETMGVEHYWGILN</sequence>
<keyword evidence="7" id="KW-1185">Reference proteome</keyword>
<comment type="similarity">
    <text evidence="2">Belongs to the glycosyl hydrolase 17 family.</text>
</comment>
<dbReference type="RefSeq" id="XP_066633060.1">
    <property type="nucleotide sequence ID" value="XM_066777218.1"/>
</dbReference>
<dbReference type="InterPro" id="IPR017853">
    <property type="entry name" value="GH"/>
</dbReference>
<evidence type="ECO:0000256" key="4">
    <source>
        <dbReference type="SAM" id="MobiDB-lite"/>
    </source>
</evidence>
<dbReference type="GeneID" id="92009861"/>